<dbReference type="GO" id="GO:0004618">
    <property type="term" value="F:phosphoglycerate kinase activity"/>
    <property type="evidence" value="ECO:0007669"/>
    <property type="project" value="UniProtKB-UniRule"/>
</dbReference>
<dbReference type="FunFam" id="3.40.50.1260:FF:000002">
    <property type="entry name" value="Phosphoglycerate kinase"/>
    <property type="match status" value="1"/>
</dbReference>
<feature type="binding site" evidence="14 16">
    <location>
        <begin position="346"/>
        <end position="349"/>
    </location>
    <ligand>
        <name>ATP</name>
        <dbReference type="ChEBI" id="CHEBI:30616"/>
    </ligand>
</feature>
<evidence type="ECO:0000256" key="15">
    <source>
        <dbReference type="PIRSR" id="PIRSR000724-1"/>
    </source>
</evidence>
<dbReference type="InterPro" id="IPR015824">
    <property type="entry name" value="Phosphoglycerate_kinase_N"/>
</dbReference>
<evidence type="ECO:0000256" key="5">
    <source>
        <dbReference type="ARBA" id="ARBA00011245"/>
    </source>
</evidence>
<evidence type="ECO:0000256" key="8">
    <source>
        <dbReference type="ARBA" id="ARBA00022490"/>
    </source>
</evidence>
<proteinExistence type="inferred from homology"/>
<evidence type="ECO:0000256" key="11">
    <source>
        <dbReference type="ARBA" id="ARBA00022777"/>
    </source>
</evidence>
<dbReference type="PRINTS" id="PR00477">
    <property type="entry name" value="PHGLYCKINASE"/>
</dbReference>
<dbReference type="SUPFAM" id="SSF53748">
    <property type="entry name" value="Phosphoglycerate kinase"/>
    <property type="match status" value="1"/>
</dbReference>
<dbReference type="Pfam" id="PF00162">
    <property type="entry name" value="PGK"/>
    <property type="match status" value="1"/>
</dbReference>
<feature type="binding site" evidence="14 16">
    <location>
        <position position="198"/>
    </location>
    <ligand>
        <name>ATP</name>
        <dbReference type="ChEBI" id="CHEBI:30616"/>
    </ligand>
</feature>
<keyword evidence="13 14" id="KW-0324">Glycolysis</keyword>
<dbReference type="EMBL" id="JABVCQ010000004">
    <property type="protein sequence ID" value="MBB1125068.1"/>
    <property type="molecule type" value="Genomic_DNA"/>
</dbReference>
<keyword evidence="19" id="KW-1185">Reference proteome</keyword>
<evidence type="ECO:0000256" key="1">
    <source>
        <dbReference type="ARBA" id="ARBA00000642"/>
    </source>
</evidence>
<dbReference type="AlphaFoldDB" id="A0A839HCS5"/>
<dbReference type="GO" id="GO:0005524">
    <property type="term" value="F:ATP binding"/>
    <property type="evidence" value="ECO:0007669"/>
    <property type="project" value="UniProtKB-KW"/>
</dbReference>
<evidence type="ECO:0000256" key="9">
    <source>
        <dbReference type="ARBA" id="ARBA00022679"/>
    </source>
</evidence>
<keyword evidence="12 14" id="KW-0067">ATP-binding</keyword>
<dbReference type="EC" id="2.7.2.3" evidence="6 14"/>
<feature type="binding site" evidence="14 16">
    <location>
        <position position="320"/>
    </location>
    <ligand>
        <name>ATP</name>
        <dbReference type="ChEBI" id="CHEBI:30616"/>
    </ligand>
</feature>
<keyword evidence="8 14" id="KW-0963">Cytoplasm</keyword>
<dbReference type="InterPro" id="IPR001576">
    <property type="entry name" value="Phosphoglycerate_kinase"/>
</dbReference>
<dbReference type="UniPathway" id="UPA00109">
    <property type="reaction ID" value="UER00185"/>
</dbReference>
<feature type="binding site" evidence="14">
    <location>
        <position position="114"/>
    </location>
    <ligand>
        <name>substrate</name>
    </ligand>
</feature>
<feature type="binding site" evidence="14">
    <location>
        <position position="147"/>
    </location>
    <ligand>
        <name>substrate</name>
    </ligand>
</feature>
<comment type="similarity">
    <text evidence="4 14 17">Belongs to the phosphoglycerate kinase family.</text>
</comment>
<comment type="pathway">
    <text evidence="3 14">Carbohydrate degradation; glycolysis; pyruvate from D-glyceraldehyde 3-phosphate: step 2/5.</text>
</comment>
<feature type="binding site" evidence="14 15">
    <location>
        <begin position="21"/>
        <end position="23"/>
    </location>
    <ligand>
        <name>substrate</name>
    </ligand>
</feature>
<evidence type="ECO:0000256" key="16">
    <source>
        <dbReference type="PIRSR" id="PIRSR000724-2"/>
    </source>
</evidence>
<feature type="binding site" evidence="15">
    <location>
        <position position="36"/>
    </location>
    <ligand>
        <name>(2R)-3-phosphoglycerate</name>
        <dbReference type="ChEBI" id="CHEBI:58272"/>
    </ligand>
</feature>
<evidence type="ECO:0000256" key="14">
    <source>
        <dbReference type="HAMAP-Rule" id="MF_00145"/>
    </source>
</evidence>
<dbReference type="HAMAP" id="MF_00145">
    <property type="entry name" value="Phosphoglyc_kinase"/>
    <property type="match status" value="1"/>
</dbReference>
<evidence type="ECO:0000256" key="13">
    <source>
        <dbReference type="ARBA" id="ARBA00023152"/>
    </source>
</evidence>
<keyword evidence="11 14" id="KW-0418">Kinase</keyword>
<evidence type="ECO:0000256" key="6">
    <source>
        <dbReference type="ARBA" id="ARBA00013061"/>
    </source>
</evidence>
<comment type="catalytic activity">
    <reaction evidence="1 14 17">
        <text>(2R)-3-phosphoglycerate + ATP = (2R)-3-phospho-glyceroyl phosphate + ADP</text>
        <dbReference type="Rhea" id="RHEA:14801"/>
        <dbReference type="ChEBI" id="CHEBI:30616"/>
        <dbReference type="ChEBI" id="CHEBI:57604"/>
        <dbReference type="ChEBI" id="CHEBI:58272"/>
        <dbReference type="ChEBI" id="CHEBI:456216"/>
        <dbReference type="EC" id="2.7.2.3"/>
    </reaction>
</comment>
<evidence type="ECO:0000256" key="17">
    <source>
        <dbReference type="RuleBase" id="RU000532"/>
    </source>
</evidence>
<feature type="binding site" evidence="15">
    <location>
        <position position="147"/>
    </location>
    <ligand>
        <name>(2R)-3-phosphoglycerate</name>
        <dbReference type="ChEBI" id="CHEBI:58272"/>
    </ligand>
</feature>
<dbReference type="RefSeq" id="WP_182582181.1">
    <property type="nucleotide sequence ID" value="NZ_JABVCQ010000004.1"/>
</dbReference>
<keyword evidence="10 14" id="KW-0547">Nucleotide-binding</keyword>
<comment type="subunit">
    <text evidence="5 14">Monomer.</text>
</comment>
<dbReference type="GO" id="GO:0006096">
    <property type="term" value="P:glycolytic process"/>
    <property type="evidence" value="ECO:0007669"/>
    <property type="project" value="UniProtKB-UniRule"/>
</dbReference>
<evidence type="ECO:0000313" key="18">
    <source>
        <dbReference type="EMBL" id="MBB1125068.1"/>
    </source>
</evidence>
<evidence type="ECO:0000256" key="4">
    <source>
        <dbReference type="ARBA" id="ARBA00008982"/>
    </source>
</evidence>
<comment type="caution">
    <text evidence="14">Lacks conserved residue(s) required for the propagation of feature annotation.</text>
</comment>
<dbReference type="InterPro" id="IPR015911">
    <property type="entry name" value="Phosphoglycerate_kinase_CS"/>
</dbReference>
<dbReference type="Gene3D" id="3.40.50.1260">
    <property type="entry name" value="Phosphoglycerate kinase, N-terminal domain"/>
    <property type="match status" value="2"/>
</dbReference>
<dbReference type="PIRSF" id="PIRSF000724">
    <property type="entry name" value="Pgk"/>
    <property type="match status" value="1"/>
</dbReference>
<evidence type="ECO:0000256" key="10">
    <source>
        <dbReference type="ARBA" id="ARBA00022741"/>
    </source>
</evidence>
<dbReference type="PANTHER" id="PTHR11406">
    <property type="entry name" value="PHOSPHOGLYCERATE KINASE"/>
    <property type="match status" value="1"/>
</dbReference>
<keyword evidence="9 14" id="KW-0808">Transferase</keyword>
<evidence type="ECO:0000313" key="19">
    <source>
        <dbReference type="Proteomes" id="UP000548632"/>
    </source>
</evidence>
<comment type="caution">
    <text evidence="18">The sequence shown here is derived from an EMBL/GenBank/DDBJ whole genome shotgun (WGS) entry which is preliminary data.</text>
</comment>
<evidence type="ECO:0000256" key="3">
    <source>
        <dbReference type="ARBA" id="ARBA00004838"/>
    </source>
</evidence>
<name>A0A839HCS5_9GAMM</name>
<comment type="subcellular location">
    <subcellularLocation>
        <location evidence="2 14">Cytoplasm</location>
    </subcellularLocation>
</comment>
<feature type="binding site" evidence="15">
    <location>
        <position position="114"/>
    </location>
    <ligand>
        <name>(2R)-3-phosphoglycerate</name>
        <dbReference type="ChEBI" id="CHEBI:58272"/>
    </ligand>
</feature>
<dbReference type="GO" id="GO:0043531">
    <property type="term" value="F:ADP binding"/>
    <property type="evidence" value="ECO:0007669"/>
    <property type="project" value="TreeGrafter"/>
</dbReference>
<sequence length="393" mass="41546">MAFIKLTDLDLAGKRVLIRSDLNVPIKNGKVTSDARITASMPTFEHCIKAGAKVMVMSHLGRPQEGVFSEEDSLKPVAETLGAKMGREIRLIQDYLTNVPQVANGELVLLDNVRFNKGEGKDNEALAKQYAALCDVFVMDAFGTAHRAQASTHGAGQFAPVACAGLLLAEELDALQKALANPARPMVAIVGGSKVSTKLTVLEALSEKVDQLVVGGGIANTFLAAAGFPVGKSLCEHDLIPMAKMLMEKMAARNAIIPIATDVVCGKKFDENEPAVIKNAADVVDDDMIFDIGPQSAQVLADIIAKAGTIVWNGPVGVFEFDQFGEGTKTVSFAIANANGFSLAGGGDTIAAIQKYDIYNQVSYISTAGGAFLEYLEGKTLPAVAMLEARASR</sequence>
<evidence type="ECO:0000256" key="2">
    <source>
        <dbReference type="ARBA" id="ARBA00004496"/>
    </source>
</evidence>
<dbReference type="PANTHER" id="PTHR11406:SF23">
    <property type="entry name" value="PHOSPHOGLYCERATE KINASE 1, CHLOROPLASTIC-RELATED"/>
    <property type="match status" value="1"/>
</dbReference>
<evidence type="ECO:0000256" key="12">
    <source>
        <dbReference type="ARBA" id="ARBA00022840"/>
    </source>
</evidence>
<dbReference type="Proteomes" id="UP000548632">
    <property type="component" value="Unassembled WGS sequence"/>
</dbReference>
<dbReference type="GO" id="GO:0006094">
    <property type="term" value="P:gluconeogenesis"/>
    <property type="evidence" value="ECO:0007669"/>
    <property type="project" value="TreeGrafter"/>
</dbReference>
<evidence type="ECO:0000256" key="7">
    <source>
        <dbReference type="ARBA" id="ARBA00016471"/>
    </source>
</evidence>
<feature type="binding site" evidence="14 15">
    <location>
        <begin position="59"/>
        <end position="62"/>
    </location>
    <ligand>
        <name>substrate</name>
    </ligand>
</feature>
<dbReference type="FunFam" id="3.40.50.1260:FF:000001">
    <property type="entry name" value="Phosphoglycerate kinase"/>
    <property type="match status" value="1"/>
</dbReference>
<feature type="binding site" evidence="14">
    <location>
        <position position="36"/>
    </location>
    <ligand>
        <name>substrate</name>
    </ligand>
</feature>
<gene>
    <name evidence="14" type="primary">pgk</name>
    <name evidence="18" type="ORF">HUK38_02345</name>
</gene>
<accession>A0A839HCS5</accession>
<dbReference type="PROSITE" id="PS00111">
    <property type="entry name" value="PGLYCERATE_KINASE"/>
    <property type="match status" value="1"/>
</dbReference>
<dbReference type="GO" id="GO:0005829">
    <property type="term" value="C:cytosol"/>
    <property type="evidence" value="ECO:0007669"/>
    <property type="project" value="TreeGrafter"/>
</dbReference>
<reference evidence="18 19" key="1">
    <citation type="journal article" date="2020" name="Arch. Microbiol.">
        <title>The genome sequence of the giant phototrophic gammaproteobacterium Thiospirillum jenense gives insight into its physiological properties and phylogenetic relationships.</title>
        <authorList>
            <person name="Imhoff J.F."/>
            <person name="Meyer T.E."/>
            <person name="Kyndt J.A."/>
        </authorList>
    </citation>
    <scope>NUCLEOTIDE SEQUENCE [LARGE SCALE GENOMIC DNA]</scope>
    <source>
        <strain evidence="18 19">DSM 216</strain>
    </source>
</reference>
<protein>
    <recommendedName>
        <fullName evidence="7 14">Phosphoglycerate kinase</fullName>
        <ecNumber evidence="6 14">2.7.2.3</ecNumber>
    </recommendedName>
</protein>
<dbReference type="InterPro" id="IPR036043">
    <property type="entry name" value="Phosphoglycerate_kinase_sf"/>
</dbReference>
<organism evidence="18 19">
    <name type="scientific">Thiospirillum jenense</name>
    <dbReference type="NCBI Taxonomy" id="1653858"/>
    <lineage>
        <taxon>Bacteria</taxon>
        <taxon>Pseudomonadati</taxon>
        <taxon>Pseudomonadota</taxon>
        <taxon>Gammaproteobacteria</taxon>
        <taxon>Chromatiales</taxon>
        <taxon>Chromatiaceae</taxon>
        <taxon>Thiospirillum</taxon>
    </lineage>
</organism>